<dbReference type="EMBL" id="CP028519">
    <property type="protein sequence ID" value="AVY94411.1"/>
    <property type="molecule type" value="Genomic_DNA"/>
</dbReference>
<reference evidence="2 3" key="1">
    <citation type="submission" date="2018-04" db="EMBL/GenBank/DDBJ databases">
        <title>Denitrifier Microvirgula.</title>
        <authorList>
            <person name="Anderson E."/>
            <person name="Jang J."/>
            <person name="Ishii S."/>
        </authorList>
    </citation>
    <scope>NUCLEOTIDE SEQUENCE [LARGE SCALE GENOMIC DNA]</scope>
    <source>
        <strain evidence="2 3">BE2.4</strain>
    </source>
</reference>
<dbReference type="InterPro" id="IPR009937">
    <property type="entry name" value="Phage_holin_3_6"/>
</dbReference>
<keyword evidence="1" id="KW-0472">Membrane</keyword>
<evidence type="ECO:0000256" key="1">
    <source>
        <dbReference type="SAM" id="Phobius"/>
    </source>
</evidence>
<dbReference type="AlphaFoldDB" id="A0A2S0PAM3"/>
<name>A0A2S0PAM3_9NEIS</name>
<evidence type="ECO:0000313" key="3">
    <source>
        <dbReference type="Proteomes" id="UP000244173"/>
    </source>
</evidence>
<dbReference type="KEGG" id="maer:DAI18_10410"/>
<protein>
    <recommendedName>
        <fullName evidence="4">Phage holin family protein</fullName>
    </recommendedName>
</protein>
<feature type="transmembrane region" description="Helical" evidence="1">
    <location>
        <begin position="46"/>
        <end position="72"/>
    </location>
</feature>
<evidence type="ECO:0008006" key="4">
    <source>
        <dbReference type="Google" id="ProtNLM"/>
    </source>
</evidence>
<organism evidence="2 3">
    <name type="scientific">Microvirgula aerodenitrificans</name>
    <dbReference type="NCBI Taxonomy" id="57480"/>
    <lineage>
        <taxon>Bacteria</taxon>
        <taxon>Pseudomonadati</taxon>
        <taxon>Pseudomonadota</taxon>
        <taxon>Betaproteobacteria</taxon>
        <taxon>Neisseriales</taxon>
        <taxon>Aquaspirillaceae</taxon>
        <taxon>Microvirgula</taxon>
    </lineage>
</organism>
<evidence type="ECO:0000313" key="2">
    <source>
        <dbReference type="EMBL" id="AVY94411.1"/>
    </source>
</evidence>
<proteinExistence type="predicted"/>
<accession>A0A2S0PAM3</accession>
<keyword evidence="3" id="KW-1185">Reference proteome</keyword>
<dbReference type="Pfam" id="PF07332">
    <property type="entry name" value="Phage_holin_3_6"/>
    <property type="match status" value="1"/>
</dbReference>
<dbReference type="Proteomes" id="UP000244173">
    <property type="component" value="Chromosome"/>
</dbReference>
<gene>
    <name evidence="2" type="ORF">DAI18_10410</name>
</gene>
<keyword evidence="1" id="KW-1133">Transmembrane helix</keyword>
<sequence length="126" mass="13600">MTDTRRPSASPGVMQRLLGSLLGLLHAHMGLLGVELEEARERILRMVVLGMLGAGALLLCLQTVMIGIIVLADPSWRPYAVGTMVLVFLLMGLGCIAAARKLALHSPTPFAATLDELKRDKERLLS</sequence>
<keyword evidence="1" id="KW-0812">Transmembrane</keyword>
<feature type="transmembrane region" description="Helical" evidence="1">
    <location>
        <begin position="78"/>
        <end position="99"/>
    </location>
</feature>
<dbReference type="STRING" id="1122240.GCA_000620105_00117"/>